<protein>
    <submittedName>
        <fullName evidence="3">AMMECR1 domain-containing protein</fullName>
    </submittedName>
</protein>
<dbReference type="InterPro" id="IPR036071">
    <property type="entry name" value="AMMECR1_dom_sf"/>
</dbReference>
<dbReference type="InterPro" id="IPR027485">
    <property type="entry name" value="AMMECR1_N"/>
</dbReference>
<evidence type="ECO:0000313" key="3">
    <source>
        <dbReference type="EMBL" id="KAG9251208.1"/>
    </source>
</evidence>
<dbReference type="InterPro" id="IPR002733">
    <property type="entry name" value="AMMECR1_domain"/>
</dbReference>
<dbReference type="GeneID" id="70294989"/>
<dbReference type="Gene3D" id="3.30.700.20">
    <property type="entry name" value="Hypothetical protein ph0010, domain 1"/>
    <property type="match status" value="1"/>
</dbReference>
<proteinExistence type="predicted"/>
<feature type="domain" description="AMMECR1" evidence="2">
    <location>
        <begin position="1"/>
        <end position="261"/>
    </location>
</feature>
<evidence type="ECO:0000259" key="2">
    <source>
        <dbReference type="PROSITE" id="PS51112"/>
    </source>
</evidence>
<dbReference type="InterPro" id="IPR023473">
    <property type="entry name" value="AMMECR1"/>
</dbReference>
<dbReference type="AlphaFoldDB" id="A0A9P7ZGU6"/>
<keyword evidence="4" id="KW-1185">Reference proteome</keyword>
<dbReference type="PROSITE" id="PS51112">
    <property type="entry name" value="AMMECR1"/>
    <property type="match status" value="1"/>
</dbReference>
<dbReference type="SUPFAM" id="SSF143447">
    <property type="entry name" value="AMMECR1-like"/>
    <property type="match status" value="1"/>
</dbReference>
<accession>A0A9P7ZGU6</accession>
<evidence type="ECO:0000256" key="1">
    <source>
        <dbReference type="SAM" id="MobiDB-lite"/>
    </source>
</evidence>
<sequence length="267" mass="29451">MATAAHCIACFEALDAHLAKRPALSLDEIQSLYEQFVASTSSSPTPKNPTLSRLTADPSPSSSSTSSTTGFSTSTPDTSNTSNTSLSSIVANNIPAKAPLFVTWNVVESDGDDDEEEEVSLRGCIGTFSDELLEEGIPEYALISALRDTRFRPIKASELPSLQAAVTLLTDFEKVDDPYDWVVGVHGVRLSFHDKGRRYGSTYLPDVASEQGWTREEALYSLSRKAGWVGSQSKWRDLDLQVTRYQGKKCSVRYAEYKRFKDWVDAK</sequence>
<comment type="caution">
    <text evidence="3">The sequence shown here is derived from an EMBL/GenBank/DDBJ whole genome shotgun (WGS) entry which is preliminary data.</text>
</comment>
<dbReference type="PANTHER" id="PTHR13016:SF0">
    <property type="entry name" value="AMME SYNDROME CANDIDATE GENE 1 PROTEIN"/>
    <property type="match status" value="1"/>
</dbReference>
<evidence type="ECO:0000313" key="4">
    <source>
        <dbReference type="Proteomes" id="UP000887229"/>
    </source>
</evidence>
<reference evidence="3" key="1">
    <citation type="journal article" date="2021" name="IMA Fungus">
        <title>Genomic characterization of three marine fungi, including Emericellopsis atlantica sp. nov. with signatures of a generalist lifestyle and marine biomass degradation.</title>
        <authorList>
            <person name="Hagestad O.C."/>
            <person name="Hou L."/>
            <person name="Andersen J.H."/>
            <person name="Hansen E.H."/>
            <person name="Altermark B."/>
            <person name="Li C."/>
            <person name="Kuhnert E."/>
            <person name="Cox R.J."/>
            <person name="Crous P.W."/>
            <person name="Spatafora J.W."/>
            <person name="Lail K."/>
            <person name="Amirebrahimi M."/>
            <person name="Lipzen A."/>
            <person name="Pangilinan J."/>
            <person name="Andreopoulos W."/>
            <person name="Hayes R.D."/>
            <person name="Ng V."/>
            <person name="Grigoriev I.V."/>
            <person name="Jackson S.A."/>
            <person name="Sutton T.D.S."/>
            <person name="Dobson A.D.W."/>
            <person name="Rama T."/>
        </authorList>
    </citation>
    <scope>NUCLEOTIDE SEQUENCE</scope>
    <source>
        <strain evidence="3">TS7</strain>
    </source>
</reference>
<dbReference type="RefSeq" id="XP_046115132.1">
    <property type="nucleotide sequence ID" value="XM_046264086.1"/>
</dbReference>
<dbReference type="NCBIfam" id="TIGR00296">
    <property type="entry name" value="TIGR00296 family protein"/>
    <property type="match status" value="1"/>
</dbReference>
<dbReference type="EMBL" id="MU251270">
    <property type="protein sequence ID" value="KAG9251208.1"/>
    <property type="molecule type" value="Genomic_DNA"/>
</dbReference>
<dbReference type="Pfam" id="PF01871">
    <property type="entry name" value="AMMECR1"/>
    <property type="match status" value="1"/>
</dbReference>
<gene>
    <name evidence="3" type="ORF">F5Z01DRAFT_664272</name>
</gene>
<dbReference type="PANTHER" id="PTHR13016">
    <property type="entry name" value="AMMECR1 HOMOLOG"/>
    <property type="match status" value="1"/>
</dbReference>
<name>A0A9P7ZGU6_9HYPO</name>
<feature type="region of interest" description="Disordered" evidence="1">
    <location>
        <begin position="39"/>
        <end position="83"/>
    </location>
</feature>
<dbReference type="Proteomes" id="UP000887229">
    <property type="component" value="Unassembled WGS sequence"/>
</dbReference>
<dbReference type="OrthoDB" id="24630at2759"/>
<organism evidence="3 4">
    <name type="scientific">Emericellopsis atlantica</name>
    <dbReference type="NCBI Taxonomy" id="2614577"/>
    <lineage>
        <taxon>Eukaryota</taxon>
        <taxon>Fungi</taxon>
        <taxon>Dikarya</taxon>
        <taxon>Ascomycota</taxon>
        <taxon>Pezizomycotina</taxon>
        <taxon>Sordariomycetes</taxon>
        <taxon>Hypocreomycetidae</taxon>
        <taxon>Hypocreales</taxon>
        <taxon>Bionectriaceae</taxon>
        <taxon>Emericellopsis</taxon>
    </lineage>
</organism>